<dbReference type="EMBL" id="KV453851">
    <property type="protein sequence ID" value="ODV85730.1"/>
    <property type="molecule type" value="Genomic_DNA"/>
</dbReference>
<keyword evidence="4 14" id="KW-0285">Flavoprotein</keyword>
<evidence type="ECO:0000256" key="9">
    <source>
        <dbReference type="ARBA" id="ARBA00023002"/>
    </source>
</evidence>
<protein>
    <recommendedName>
        <fullName evidence="15">NADH-cytochrome b5 reductase</fullName>
        <ecNumber evidence="15">1.6.2.2</ecNumber>
    </recommendedName>
</protein>
<dbReference type="GO" id="GO:0006696">
    <property type="term" value="P:ergosterol biosynthetic process"/>
    <property type="evidence" value="ECO:0007669"/>
    <property type="project" value="TreeGrafter"/>
</dbReference>
<gene>
    <name evidence="17" type="ORF">CANARDRAFT_7105</name>
</gene>
<comment type="subcellular location">
    <subcellularLocation>
        <location evidence="2">Mitochondrion outer membrane</location>
        <topology evidence="2">Single-pass membrane protein</topology>
    </subcellularLocation>
</comment>
<evidence type="ECO:0000256" key="15">
    <source>
        <dbReference type="RuleBase" id="RU361226"/>
    </source>
</evidence>
<dbReference type="Gene3D" id="3.40.50.80">
    <property type="entry name" value="Nucleotide-binding domain of ferredoxin-NADP reductase (FNR) module"/>
    <property type="match status" value="1"/>
</dbReference>
<evidence type="ECO:0000256" key="5">
    <source>
        <dbReference type="ARBA" id="ARBA00022692"/>
    </source>
</evidence>
<dbReference type="STRING" id="983967.A0A1E4T1U0"/>
<dbReference type="InterPro" id="IPR001709">
    <property type="entry name" value="Flavoprot_Pyr_Nucl_cyt_Rdtase"/>
</dbReference>
<dbReference type="PRINTS" id="PR00371">
    <property type="entry name" value="FPNCR"/>
</dbReference>
<evidence type="ECO:0000313" key="18">
    <source>
        <dbReference type="Proteomes" id="UP000094801"/>
    </source>
</evidence>
<evidence type="ECO:0000256" key="2">
    <source>
        <dbReference type="ARBA" id="ARBA00004572"/>
    </source>
</evidence>
<dbReference type="InterPro" id="IPR001834">
    <property type="entry name" value="CBR-like"/>
</dbReference>
<evidence type="ECO:0000256" key="14">
    <source>
        <dbReference type="PIRSR" id="PIRSR601834-1"/>
    </source>
</evidence>
<reference evidence="18" key="1">
    <citation type="submission" date="2016-04" db="EMBL/GenBank/DDBJ databases">
        <title>Comparative genomics of biotechnologically important yeasts.</title>
        <authorList>
            <consortium name="DOE Joint Genome Institute"/>
            <person name="Riley R."/>
            <person name="Haridas S."/>
            <person name="Wolfe K.H."/>
            <person name="Lopes M.R."/>
            <person name="Hittinger C.T."/>
            <person name="Goker M."/>
            <person name="Salamov A."/>
            <person name="Wisecaver J."/>
            <person name="Long T.M."/>
            <person name="Aerts A.L."/>
            <person name="Barry K."/>
            <person name="Choi C."/>
            <person name="Clum A."/>
            <person name="Coughlan A.Y."/>
            <person name="Deshpande S."/>
            <person name="Douglass A.P."/>
            <person name="Hanson S.J."/>
            <person name="Klenk H.-P."/>
            <person name="Labutti K."/>
            <person name="Lapidus A."/>
            <person name="Lindquist E."/>
            <person name="Lipzen A."/>
            <person name="Meier-Kolthoff J.P."/>
            <person name="Ohm R.A."/>
            <person name="Otillar R.P."/>
            <person name="Pangilinan J."/>
            <person name="Peng Y."/>
            <person name="Rokas A."/>
            <person name="Rosa C.A."/>
            <person name="Scheuner C."/>
            <person name="Sibirny A.A."/>
            <person name="Slot J.C."/>
            <person name="Stielow J.B."/>
            <person name="Sun H."/>
            <person name="Kurtzman C.P."/>
            <person name="Blackwell M."/>
            <person name="Grigoriev I.V."/>
            <person name="Jeffries T.W."/>
        </authorList>
    </citation>
    <scope>NUCLEOTIDE SEQUENCE [LARGE SCALE GENOMIC DNA]</scope>
    <source>
        <strain evidence="18">NRRL YB-2248</strain>
    </source>
</reference>
<evidence type="ECO:0000256" key="3">
    <source>
        <dbReference type="ARBA" id="ARBA00006105"/>
    </source>
</evidence>
<keyword evidence="7 14" id="KW-0274">FAD</keyword>
<dbReference type="Proteomes" id="UP000094801">
    <property type="component" value="Unassembled WGS sequence"/>
</dbReference>
<evidence type="ECO:0000256" key="7">
    <source>
        <dbReference type="ARBA" id="ARBA00022827"/>
    </source>
</evidence>
<comment type="similarity">
    <text evidence="3 15">Belongs to the flavoprotein pyridine nucleotide cytochrome reductase family.</text>
</comment>
<dbReference type="PANTHER" id="PTHR19370">
    <property type="entry name" value="NADH-CYTOCHROME B5 REDUCTASE"/>
    <property type="match status" value="1"/>
</dbReference>
<dbReference type="CDD" id="cd06183">
    <property type="entry name" value="cyt_b5_reduct_like"/>
    <property type="match status" value="1"/>
</dbReference>
<feature type="binding site" evidence="14">
    <location>
        <position position="129"/>
    </location>
    <ligand>
        <name>FAD</name>
        <dbReference type="ChEBI" id="CHEBI:57692"/>
    </ligand>
</feature>
<feature type="binding site" evidence="14">
    <location>
        <position position="104"/>
    </location>
    <ligand>
        <name>FAD</name>
        <dbReference type="ChEBI" id="CHEBI:57692"/>
    </ligand>
</feature>
<dbReference type="PANTHER" id="PTHR19370:SF171">
    <property type="entry name" value="NADH-CYTOCHROME B5 REDUCTASE 2"/>
    <property type="match status" value="1"/>
</dbReference>
<dbReference type="OrthoDB" id="432685at2759"/>
<evidence type="ECO:0000256" key="8">
    <source>
        <dbReference type="ARBA" id="ARBA00022989"/>
    </source>
</evidence>
<keyword evidence="8" id="KW-1133">Transmembrane helix</keyword>
<dbReference type="InterPro" id="IPR017938">
    <property type="entry name" value="Riboflavin_synthase-like_b-brl"/>
</dbReference>
<feature type="domain" description="FAD-binding FR-type" evidence="16">
    <location>
        <begin position="50"/>
        <end position="154"/>
    </location>
</feature>
<feature type="binding site" evidence="14">
    <location>
        <position position="128"/>
    </location>
    <ligand>
        <name>FAD</name>
        <dbReference type="ChEBI" id="CHEBI:57692"/>
    </ligand>
</feature>
<evidence type="ECO:0000256" key="4">
    <source>
        <dbReference type="ARBA" id="ARBA00022630"/>
    </source>
</evidence>
<comment type="catalytic activity">
    <reaction evidence="13 15">
        <text>2 Fe(III)-[cytochrome b5] + NADH = 2 Fe(II)-[cytochrome b5] + NAD(+) + H(+)</text>
        <dbReference type="Rhea" id="RHEA:46680"/>
        <dbReference type="Rhea" id="RHEA-COMP:10438"/>
        <dbReference type="Rhea" id="RHEA-COMP:10439"/>
        <dbReference type="ChEBI" id="CHEBI:15378"/>
        <dbReference type="ChEBI" id="CHEBI:29033"/>
        <dbReference type="ChEBI" id="CHEBI:29034"/>
        <dbReference type="ChEBI" id="CHEBI:57540"/>
        <dbReference type="ChEBI" id="CHEBI:57945"/>
        <dbReference type="EC" id="1.6.2.2"/>
    </reaction>
</comment>
<comment type="cofactor">
    <cofactor evidence="1 14 15">
        <name>FAD</name>
        <dbReference type="ChEBI" id="CHEBI:57692"/>
    </cofactor>
</comment>
<evidence type="ECO:0000256" key="12">
    <source>
        <dbReference type="ARBA" id="ARBA00023136"/>
    </source>
</evidence>
<dbReference type="Pfam" id="PF00175">
    <property type="entry name" value="NAD_binding_1"/>
    <property type="match status" value="1"/>
</dbReference>
<keyword evidence="12" id="KW-0472">Membrane</keyword>
<name>A0A1E4T1U0_9ASCO</name>
<dbReference type="SUPFAM" id="SSF63380">
    <property type="entry name" value="Riboflavin synthase domain-like"/>
    <property type="match status" value="1"/>
</dbReference>
<feature type="binding site" evidence="14">
    <location>
        <position position="103"/>
    </location>
    <ligand>
        <name>FAD</name>
        <dbReference type="ChEBI" id="CHEBI:57692"/>
    </ligand>
</feature>
<evidence type="ECO:0000259" key="16">
    <source>
        <dbReference type="PROSITE" id="PS51384"/>
    </source>
</evidence>
<keyword evidence="6" id="KW-1000">Mitochondrion outer membrane</keyword>
<accession>A0A1E4T1U0</accession>
<feature type="binding site" evidence="14">
    <location>
        <position position="122"/>
    </location>
    <ligand>
        <name>FAD</name>
        <dbReference type="ChEBI" id="CHEBI:57692"/>
    </ligand>
</feature>
<evidence type="ECO:0000256" key="10">
    <source>
        <dbReference type="ARBA" id="ARBA00023027"/>
    </source>
</evidence>
<dbReference type="FunFam" id="3.40.50.80:FF:000009">
    <property type="entry name" value="NADH-cytochrome b5 reductase"/>
    <property type="match status" value="1"/>
</dbReference>
<dbReference type="Pfam" id="PF00970">
    <property type="entry name" value="FAD_binding_6"/>
    <property type="match status" value="1"/>
</dbReference>
<dbReference type="SUPFAM" id="SSF52343">
    <property type="entry name" value="Ferredoxin reductase-like, C-terminal NADP-linked domain"/>
    <property type="match status" value="1"/>
</dbReference>
<dbReference type="FunFam" id="2.40.30.10:FF:000032">
    <property type="entry name" value="NADH-cytochrome b5 reductase"/>
    <property type="match status" value="1"/>
</dbReference>
<keyword evidence="10 15" id="KW-0520">NAD</keyword>
<dbReference type="PROSITE" id="PS51384">
    <property type="entry name" value="FAD_FR"/>
    <property type="match status" value="1"/>
</dbReference>
<keyword evidence="11" id="KW-0496">Mitochondrion</keyword>
<feature type="binding site" evidence="14">
    <location>
        <position position="120"/>
    </location>
    <ligand>
        <name>FAD</name>
        <dbReference type="ChEBI" id="CHEBI:57692"/>
    </ligand>
</feature>
<dbReference type="GO" id="GO:0005741">
    <property type="term" value="C:mitochondrial outer membrane"/>
    <property type="evidence" value="ECO:0007669"/>
    <property type="project" value="UniProtKB-SubCell"/>
</dbReference>
<feature type="binding site" evidence="14">
    <location>
        <position position="105"/>
    </location>
    <ligand>
        <name>FAD</name>
        <dbReference type="ChEBI" id="CHEBI:57692"/>
    </ligand>
</feature>
<dbReference type="InterPro" id="IPR001433">
    <property type="entry name" value="OxRdtase_FAD/NAD-bd"/>
</dbReference>
<dbReference type="AlphaFoldDB" id="A0A1E4T1U0"/>
<evidence type="ECO:0000256" key="1">
    <source>
        <dbReference type="ARBA" id="ARBA00001974"/>
    </source>
</evidence>
<evidence type="ECO:0000313" key="17">
    <source>
        <dbReference type="EMBL" id="ODV85730.1"/>
    </source>
</evidence>
<dbReference type="PRINTS" id="PR00406">
    <property type="entry name" value="CYTB5RDTASE"/>
</dbReference>
<keyword evidence="9 15" id="KW-0560">Oxidoreductase</keyword>
<dbReference type="GO" id="GO:0090524">
    <property type="term" value="F:cytochrome-b5 reductase activity, acting on NADH"/>
    <property type="evidence" value="ECO:0007669"/>
    <property type="project" value="UniProtKB-EC"/>
</dbReference>
<dbReference type="EC" id="1.6.2.2" evidence="15"/>
<proteinExistence type="inferred from homology"/>
<feature type="binding site" evidence="14">
    <location>
        <position position="130"/>
    </location>
    <ligand>
        <name>FAD</name>
        <dbReference type="ChEBI" id="CHEBI:57692"/>
    </ligand>
</feature>
<dbReference type="InterPro" id="IPR039261">
    <property type="entry name" value="FNR_nucleotide-bd"/>
</dbReference>
<evidence type="ECO:0000256" key="13">
    <source>
        <dbReference type="ARBA" id="ARBA00047682"/>
    </source>
</evidence>
<evidence type="ECO:0000256" key="6">
    <source>
        <dbReference type="ARBA" id="ARBA00022787"/>
    </source>
</evidence>
<evidence type="ECO:0000256" key="11">
    <source>
        <dbReference type="ARBA" id="ARBA00023128"/>
    </source>
</evidence>
<dbReference type="InterPro" id="IPR017927">
    <property type="entry name" value="FAD-bd_FR_type"/>
</dbReference>
<organism evidence="17 18">
    <name type="scientific">[Candida] arabinofermentans NRRL YB-2248</name>
    <dbReference type="NCBI Taxonomy" id="983967"/>
    <lineage>
        <taxon>Eukaryota</taxon>
        <taxon>Fungi</taxon>
        <taxon>Dikarya</taxon>
        <taxon>Ascomycota</taxon>
        <taxon>Saccharomycotina</taxon>
        <taxon>Pichiomycetes</taxon>
        <taxon>Pichiales</taxon>
        <taxon>Pichiaceae</taxon>
        <taxon>Ogataea</taxon>
        <taxon>Ogataea/Candida clade</taxon>
    </lineage>
</organism>
<sequence length="299" mass="32547">MSAFLNSSRPFLKSKFLLPVLSAAGSAYLYSTIMSSKSSNEPVSYFKGGPEWIDLELKSAKEVSKDTKLFTFAFADSEAKSGLIVASAILAKFVTPKGSNVIRPYTPISDVDQVGTFDVLVKKYEGGKMSSHIHDLKEGDTLSFKGPIVKWKWEPNSYKELTLIAGGTGIAPMYQLIHGVLKNKEDKTKLTLLYGSKTPEDILLKETLDELAKTHPDQFKVTYFVDTAGKGVEGVTEGFITKDVLSKIPGPSDESHVFVCGPPPLYNAISGNKVSATDQGEVSGILGELGYDKSHVFKF</sequence>
<keyword evidence="5" id="KW-0812">Transmembrane</keyword>
<dbReference type="InterPro" id="IPR008333">
    <property type="entry name" value="Cbr1-like_FAD-bd_dom"/>
</dbReference>
<dbReference type="Gene3D" id="2.40.30.10">
    <property type="entry name" value="Translation factors"/>
    <property type="match status" value="1"/>
</dbReference>
<keyword evidence="18" id="KW-1185">Reference proteome</keyword>